<dbReference type="KEGG" id="nml:Namu_2593"/>
<dbReference type="HOGENOM" id="CLU_134363_0_0_11"/>
<accession>C8X7J2</accession>
<evidence type="ECO:0008006" key="3">
    <source>
        <dbReference type="Google" id="ProtNLM"/>
    </source>
</evidence>
<dbReference type="RefSeq" id="WP_015747826.1">
    <property type="nucleotide sequence ID" value="NC_013235.1"/>
</dbReference>
<reference evidence="2" key="1">
    <citation type="submission" date="2009-09" db="EMBL/GenBank/DDBJ databases">
        <title>The complete genome of Nakamurella multipartita DSM 44233.</title>
        <authorList>
            <consortium name="US DOE Joint Genome Institute (JGI-PGF)"/>
            <person name="Lucas S."/>
            <person name="Copeland A."/>
            <person name="Lapidus A."/>
            <person name="Glavina del Rio T."/>
            <person name="Dalin E."/>
            <person name="Tice H."/>
            <person name="Bruce D."/>
            <person name="Goodwin L."/>
            <person name="Pitluck S."/>
            <person name="Kyrpides N."/>
            <person name="Mavromatis K."/>
            <person name="Ivanova N."/>
            <person name="Ovchinnikova G."/>
            <person name="Sims D."/>
            <person name="Meincke L."/>
            <person name="Brettin T."/>
            <person name="Detter J.C."/>
            <person name="Han C."/>
            <person name="Larimer F."/>
            <person name="Land M."/>
            <person name="Hauser L."/>
            <person name="Markowitz V."/>
            <person name="Cheng J.-F."/>
            <person name="Hugenholtz P."/>
            <person name="Woyke T."/>
            <person name="Wu D."/>
            <person name="Klenk H.-P."/>
            <person name="Eisen J.A."/>
        </authorList>
    </citation>
    <scope>NUCLEOTIDE SEQUENCE [LARGE SCALE GENOMIC DNA]</scope>
    <source>
        <strain evidence="2">ATCC 700099 / DSM 44233 / CIP 104796 / JCM 9543 / NBRC 105858 / Y-104</strain>
    </source>
</reference>
<dbReference type="InterPro" id="IPR012349">
    <property type="entry name" value="Split_barrel_FMN-bd"/>
</dbReference>
<dbReference type="STRING" id="479431.Namu_2593"/>
<evidence type="ECO:0000313" key="1">
    <source>
        <dbReference type="EMBL" id="ACV78945.1"/>
    </source>
</evidence>
<dbReference type="Proteomes" id="UP000002218">
    <property type="component" value="Chromosome"/>
</dbReference>
<dbReference type="InterPro" id="IPR004378">
    <property type="entry name" value="F420H2_quin_Rdtase"/>
</dbReference>
<evidence type="ECO:0000313" key="2">
    <source>
        <dbReference type="Proteomes" id="UP000002218"/>
    </source>
</evidence>
<keyword evidence="2" id="KW-1185">Reference proteome</keyword>
<dbReference type="NCBIfam" id="TIGR00026">
    <property type="entry name" value="hi_GC_TIGR00026"/>
    <property type="match status" value="1"/>
</dbReference>
<dbReference type="OrthoDB" id="163266at2"/>
<dbReference type="Pfam" id="PF04075">
    <property type="entry name" value="F420H2_quin_red"/>
    <property type="match status" value="1"/>
</dbReference>
<proteinExistence type="predicted"/>
<dbReference type="Gene3D" id="2.30.110.10">
    <property type="entry name" value="Electron Transport, Fmn-binding Protein, Chain A"/>
    <property type="match status" value="1"/>
</dbReference>
<protein>
    <recommendedName>
        <fullName evidence="3">Nitroreductase</fullName>
    </recommendedName>
</protein>
<sequence>MDMPARPRSVRLAVSLLRTRWLVRAPIWIFRCRLGFVFGGRFLLLEHTGRRTGRPRYVVLEVVDRRPPGELFVVSGLGRRSAWFRNILAEPRVRVQTGVGPPRIAEAHELEPAAARHALARYAAAHPSAWQQFQPVLEAASGARVSDAGSALPVVELCLERPAR</sequence>
<dbReference type="EMBL" id="CP001737">
    <property type="protein sequence ID" value="ACV78945.1"/>
    <property type="molecule type" value="Genomic_DNA"/>
</dbReference>
<dbReference type="GO" id="GO:0016491">
    <property type="term" value="F:oxidoreductase activity"/>
    <property type="evidence" value="ECO:0007669"/>
    <property type="project" value="InterPro"/>
</dbReference>
<gene>
    <name evidence="1" type="ordered locus">Namu_2593</name>
</gene>
<organism evidence="1 2">
    <name type="scientific">Nakamurella multipartita (strain ATCC 700099 / DSM 44233 / CIP 104796 / JCM 9543 / NBRC 105858 / Y-104)</name>
    <name type="common">Microsphaera multipartita</name>
    <dbReference type="NCBI Taxonomy" id="479431"/>
    <lineage>
        <taxon>Bacteria</taxon>
        <taxon>Bacillati</taxon>
        <taxon>Actinomycetota</taxon>
        <taxon>Actinomycetes</taxon>
        <taxon>Nakamurellales</taxon>
        <taxon>Nakamurellaceae</taxon>
        <taxon>Nakamurella</taxon>
    </lineage>
</organism>
<reference evidence="1 2" key="2">
    <citation type="journal article" date="2010" name="Stand. Genomic Sci.">
        <title>Complete genome sequence of Nakamurella multipartita type strain (Y-104).</title>
        <authorList>
            <person name="Tice H."/>
            <person name="Mayilraj S."/>
            <person name="Sims D."/>
            <person name="Lapidus A."/>
            <person name="Nolan M."/>
            <person name="Lucas S."/>
            <person name="Glavina Del Rio T."/>
            <person name="Copeland A."/>
            <person name="Cheng J.F."/>
            <person name="Meincke L."/>
            <person name="Bruce D."/>
            <person name="Goodwin L."/>
            <person name="Pitluck S."/>
            <person name="Ivanova N."/>
            <person name="Mavromatis K."/>
            <person name="Ovchinnikova G."/>
            <person name="Pati A."/>
            <person name="Chen A."/>
            <person name="Palaniappan K."/>
            <person name="Land M."/>
            <person name="Hauser L."/>
            <person name="Chang Y.J."/>
            <person name="Jeffries C.D."/>
            <person name="Detter J.C."/>
            <person name="Brettin T."/>
            <person name="Rohde M."/>
            <person name="Goker M."/>
            <person name="Bristow J."/>
            <person name="Eisen J.A."/>
            <person name="Markowitz V."/>
            <person name="Hugenholtz P."/>
            <person name="Kyrpides N.C."/>
            <person name="Klenk H.P."/>
            <person name="Chen F."/>
        </authorList>
    </citation>
    <scope>NUCLEOTIDE SEQUENCE [LARGE SCALE GENOMIC DNA]</scope>
    <source>
        <strain evidence="2">ATCC 700099 / DSM 44233 / CIP 104796 / JCM 9543 / NBRC 105858 / Y-104</strain>
    </source>
</reference>
<dbReference type="AlphaFoldDB" id="C8X7J2"/>
<name>C8X7J2_NAKMY</name>
<dbReference type="eggNOG" id="COG0748">
    <property type="taxonomic scope" value="Bacteria"/>
</dbReference>
<dbReference type="InParanoid" id="C8X7J2"/>